<dbReference type="Gene3D" id="3.40.50.300">
    <property type="entry name" value="P-loop containing nucleotide triphosphate hydrolases"/>
    <property type="match status" value="1"/>
</dbReference>
<evidence type="ECO:0000256" key="3">
    <source>
        <dbReference type="ARBA" id="ARBA00022695"/>
    </source>
</evidence>
<dbReference type="NCBIfam" id="TIGR01128">
    <property type="entry name" value="holA"/>
    <property type="match status" value="1"/>
</dbReference>
<keyword evidence="2 8" id="KW-0808">Transferase</keyword>
<dbReference type="GO" id="GO:0006261">
    <property type="term" value="P:DNA-templated DNA replication"/>
    <property type="evidence" value="ECO:0007669"/>
    <property type="project" value="TreeGrafter"/>
</dbReference>
<name>A0A7W5ZV89_9SPHN</name>
<dbReference type="EC" id="2.7.7.7" evidence="1"/>
<sequence length="336" mass="36552">MKLTQKNFGTSAARAAKECRIFYFCGPDEAGASDAANRIAALLGEAEKVEMTGAELKRDPVKLADEARSVSLFGDKRIIHVRATGDDAHDAVATLVESPVEGWPVLIVATSATDKSRIAKLLENRSEAVVAMFYPPDLKAVADAIRDMGGAVGVTLNHSLAERIARATGLDTRMARSEIEKLALYLDASPQSPRTPDAAVLDAIGAVSEDDSFMPLVNAVLSGDVRRLSGELSRLRELGLNPVGLLLAFERRATQLVQLASRLGTRNDIDAFVNEERVFFRDRTDLTNQLRRWRGARLGKLCERLSTLHCTLMEDNRNGELVLAQGLAQIARSASR</sequence>
<accession>A0A7W5ZV89</accession>
<dbReference type="EMBL" id="JACICY010000002">
    <property type="protein sequence ID" value="MBB3860096.1"/>
    <property type="molecule type" value="Genomic_DNA"/>
</dbReference>
<evidence type="ECO:0000256" key="4">
    <source>
        <dbReference type="ARBA" id="ARBA00022705"/>
    </source>
</evidence>
<comment type="catalytic activity">
    <reaction evidence="7">
        <text>DNA(n) + a 2'-deoxyribonucleoside 5'-triphosphate = DNA(n+1) + diphosphate</text>
        <dbReference type="Rhea" id="RHEA:22508"/>
        <dbReference type="Rhea" id="RHEA-COMP:17339"/>
        <dbReference type="Rhea" id="RHEA-COMP:17340"/>
        <dbReference type="ChEBI" id="CHEBI:33019"/>
        <dbReference type="ChEBI" id="CHEBI:61560"/>
        <dbReference type="ChEBI" id="CHEBI:173112"/>
        <dbReference type="EC" id="2.7.7.7"/>
    </reaction>
</comment>
<evidence type="ECO:0000256" key="2">
    <source>
        <dbReference type="ARBA" id="ARBA00022679"/>
    </source>
</evidence>
<dbReference type="PANTHER" id="PTHR34388">
    <property type="entry name" value="DNA POLYMERASE III SUBUNIT DELTA"/>
    <property type="match status" value="1"/>
</dbReference>
<comment type="similarity">
    <text evidence="6">Belongs to the DNA polymerase HolA subunit family.</text>
</comment>
<reference evidence="8 9" key="1">
    <citation type="submission" date="2020-08" db="EMBL/GenBank/DDBJ databases">
        <title>Genomic Encyclopedia of Type Strains, Phase IV (KMG-IV): sequencing the most valuable type-strain genomes for metagenomic binning, comparative biology and taxonomic classification.</title>
        <authorList>
            <person name="Goeker M."/>
        </authorList>
    </citation>
    <scope>NUCLEOTIDE SEQUENCE [LARGE SCALE GENOMIC DNA]</scope>
    <source>
        <strain evidence="8 9">DSM 14552</strain>
    </source>
</reference>
<dbReference type="InterPro" id="IPR027417">
    <property type="entry name" value="P-loop_NTPase"/>
</dbReference>
<evidence type="ECO:0000256" key="6">
    <source>
        <dbReference type="ARBA" id="ARBA00034754"/>
    </source>
</evidence>
<organism evidence="8 9">
    <name type="scientific">Novosphingobium hassiacum</name>
    <dbReference type="NCBI Taxonomy" id="173676"/>
    <lineage>
        <taxon>Bacteria</taxon>
        <taxon>Pseudomonadati</taxon>
        <taxon>Pseudomonadota</taxon>
        <taxon>Alphaproteobacteria</taxon>
        <taxon>Sphingomonadales</taxon>
        <taxon>Sphingomonadaceae</taxon>
        <taxon>Novosphingobium</taxon>
    </lineage>
</organism>
<dbReference type="SUPFAM" id="SSF52540">
    <property type="entry name" value="P-loop containing nucleoside triphosphate hydrolases"/>
    <property type="match status" value="1"/>
</dbReference>
<dbReference type="InterPro" id="IPR008921">
    <property type="entry name" value="DNA_pol3_clamp-load_cplx_C"/>
</dbReference>
<evidence type="ECO:0000256" key="7">
    <source>
        <dbReference type="ARBA" id="ARBA00049244"/>
    </source>
</evidence>
<proteinExistence type="inferred from homology"/>
<keyword evidence="5" id="KW-0239">DNA-directed DNA polymerase</keyword>
<evidence type="ECO:0000313" key="9">
    <source>
        <dbReference type="Proteomes" id="UP000562395"/>
    </source>
</evidence>
<dbReference type="GO" id="GO:0003677">
    <property type="term" value="F:DNA binding"/>
    <property type="evidence" value="ECO:0007669"/>
    <property type="project" value="InterPro"/>
</dbReference>
<keyword evidence="9" id="KW-1185">Reference proteome</keyword>
<comment type="caution">
    <text evidence="8">The sequence shown here is derived from an EMBL/GenBank/DDBJ whole genome shotgun (WGS) entry which is preliminary data.</text>
</comment>
<keyword evidence="4" id="KW-0235">DNA replication</keyword>
<dbReference type="Proteomes" id="UP000562395">
    <property type="component" value="Unassembled WGS sequence"/>
</dbReference>
<evidence type="ECO:0000256" key="1">
    <source>
        <dbReference type="ARBA" id="ARBA00012417"/>
    </source>
</evidence>
<dbReference type="GO" id="GO:0003887">
    <property type="term" value="F:DNA-directed DNA polymerase activity"/>
    <property type="evidence" value="ECO:0007669"/>
    <property type="project" value="UniProtKB-KW"/>
</dbReference>
<protein>
    <recommendedName>
        <fullName evidence="1">DNA-directed DNA polymerase</fullName>
        <ecNumber evidence="1">2.7.7.7</ecNumber>
    </recommendedName>
</protein>
<dbReference type="InterPro" id="IPR005790">
    <property type="entry name" value="DNA_polIII_delta"/>
</dbReference>
<gene>
    <name evidence="8" type="ORF">GGQ88_001357</name>
</gene>
<dbReference type="GO" id="GO:0009360">
    <property type="term" value="C:DNA polymerase III complex"/>
    <property type="evidence" value="ECO:0007669"/>
    <property type="project" value="TreeGrafter"/>
</dbReference>
<dbReference type="Gene3D" id="1.20.272.10">
    <property type="match status" value="1"/>
</dbReference>
<dbReference type="SUPFAM" id="SSF48019">
    <property type="entry name" value="post-AAA+ oligomerization domain-like"/>
    <property type="match status" value="1"/>
</dbReference>
<dbReference type="PANTHER" id="PTHR34388:SF1">
    <property type="entry name" value="DNA POLYMERASE III SUBUNIT DELTA"/>
    <property type="match status" value="1"/>
</dbReference>
<dbReference type="AlphaFoldDB" id="A0A7W5ZV89"/>
<keyword evidence="3 8" id="KW-0548">Nucleotidyltransferase</keyword>
<evidence type="ECO:0000256" key="5">
    <source>
        <dbReference type="ARBA" id="ARBA00022932"/>
    </source>
</evidence>
<evidence type="ECO:0000313" key="8">
    <source>
        <dbReference type="EMBL" id="MBB3860096.1"/>
    </source>
</evidence>
<dbReference type="RefSeq" id="WP_183612340.1">
    <property type="nucleotide sequence ID" value="NZ_JACICY010000002.1"/>
</dbReference>